<dbReference type="InterPro" id="IPR019734">
    <property type="entry name" value="TPR_rpt"/>
</dbReference>
<dbReference type="PANTHER" id="PTHR44858:SF1">
    <property type="entry name" value="UDP-N-ACETYLGLUCOSAMINE--PEPTIDE N-ACETYLGLUCOSAMINYLTRANSFERASE SPINDLY-RELATED"/>
    <property type="match status" value="1"/>
</dbReference>
<dbReference type="SUPFAM" id="SSF48452">
    <property type="entry name" value="TPR-like"/>
    <property type="match status" value="1"/>
</dbReference>
<evidence type="ECO:0000313" key="4">
    <source>
        <dbReference type="EMBL" id="SIT47107.1"/>
    </source>
</evidence>
<dbReference type="Pfam" id="PF13432">
    <property type="entry name" value="TPR_16"/>
    <property type="match status" value="1"/>
</dbReference>
<accession>A0A1N7SI94</accession>
<proteinExistence type="predicted"/>
<dbReference type="InterPro" id="IPR013105">
    <property type="entry name" value="TPR_2"/>
</dbReference>
<keyword evidence="5" id="KW-1185">Reference proteome</keyword>
<organism evidence="4 5">
    <name type="scientific">Paraburkholderia ribeironis</name>
    <dbReference type="NCBI Taxonomy" id="1247936"/>
    <lineage>
        <taxon>Bacteria</taxon>
        <taxon>Pseudomonadati</taxon>
        <taxon>Pseudomonadota</taxon>
        <taxon>Betaproteobacteria</taxon>
        <taxon>Burkholderiales</taxon>
        <taxon>Burkholderiaceae</taxon>
        <taxon>Paraburkholderia</taxon>
    </lineage>
</organism>
<keyword evidence="1" id="KW-0677">Repeat</keyword>
<dbReference type="SMART" id="SM00028">
    <property type="entry name" value="TPR"/>
    <property type="match status" value="4"/>
</dbReference>
<dbReference type="InterPro" id="IPR011990">
    <property type="entry name" value="TPR-like_helical_dom_sf"/>
</dbReference>
<feature type="repeat" description="TPR" evidence="3">
    <location>
        <begin position="156"/>
        <end position="189"/>
    </location>
</feature>
<evidence type="ECO:0000256" key="1">
    <source>
        <dbReference type="ARBA" id="ARBA00022737"/>
    </source>
</evidence>
<sequence>MNTPSEGTITHSAALDRAFNAANQYQAALSAYSSGRYTEAMAMLDLLLQSQPFDADSHHLRGLIAFALKQNQEALHWIRSAVAIQPCAATFNTLCVVHTACRDYESAIYSAQQGLTLQADSAVLHYNMGLAMQLLGRLGEAATCYRSAIRFAPEHCAAHNNLGIVLKTFDQLNEAEHHFRHAVSANPDNCEARSNLGHVLLKMGHFTEAWPYF</sequence>
<dbReference type="EMBL" id="CYGX02000071">
    <property type="protein sequence ID" value="SIT47107.1"/>
    <property type="molecule type" value="Genomic_DNA"/>
</dbReference>
<dbReference type="InterPro" id="IPR050498">
    <property type="entry name" value="Ycf3"/>
</dbReference>
<reference evidence="4 5" key="1">
    <citation type="submission" date="2016-12" db="EMBL/GenBank/DDBJ databases">
        <authorList>
            <person name="Song W.-J."/>
            <person name="Kurnit D.M."/>
        </authorList>
    </citation>
    <scope>NUCLEOTIDE SEQUENCE [LARGE SCALE GENOMIC DNA]</scope>
    <source>
        <strain evidence="4 5">STM7296</strain>
    </source>
</reference>
<gene>
    <name evidence="4" type="ORF">BN2475_710057</name>
</gene>
<dbReference type="PROSITE" id="PS50005">
    <property type="entry name" value="TPR"/>
    <property type="match status" value="2"/>
</dbReference>
<dbReference type="Pfam" id="PF13431">
    <property type="entry name" value="TPR_17"/>
    <property type="match status" value="1"/>
</dbReference>
<protein>
    <submittedName>
        <fullName evidence="4">Uncharacterized protein</fullName>
    </submittedName>
</protein>
<evidence type="ECO:0000313" key="5">
    <source>
        <dbReference type="Proteomes" id="UP000187012"/>
    </source>
</evidence>
<dbReference type="Gene3D" id="1.25.40.10">
    <property type="entry name" value="Tetratricopeptide repeat domain"/>
    <property type="match status" value="2"/>
</dbReference>
<feature type="repeat" description="TPR" evidence="3">
    <location>
        <begin position="122"/>
        <end position="155"/>
    </location>
</feature>
<evidence type="ECO:0000256" key="2">
    <source>
        <dbReference type="ARBA" id="ARBA00022803"/>
    </source>
</evidence>
<evidence type="ECO:0000256" key="3">
    <source>
        <dbReference type="PROSITE-ProRule" id="PRU00339"/>
    </source>
</evidence>
<dbReference type="RefSeq" id="WP_245841628.1">
    <property type="nucleotide sequence ID" value="NZ_CYGX02000071.1"/>
</dbReference>
<dbReference type="PANTHER" id="PTHR44858">
    <property type="entry name" value="TETRATRICOPEPTIDE REPEAT PROTEIN 6"/>
    <property type="match status" value="1"/>
</dbReference>
<dbReference type="Pfam" id="PF07719">
    <property type="entry name" value="TPR_2"/>
    <property type="match status" value="1"/>
</dbReference>
<keyword evidence="2 3" id="KW-0802">TPR repeat</keyword>
<dbReference type="STRING" id="1247936.BN2475_710057"/>
<dbReference type="Proteomes" id="UP000187012">
    <property type="component" value="Unassembled WGS sequence"/>
</dbReference>
<dbReference type="AlphaFoldDB" id="A0A1N7SI94"/>
<name>A0A1N7SI94_9BURK</name>